<evidence type="ECO:0000256" key="2">
    <source>
        <dbReference type="ARBA" id="ARBA00012438"/>
    </source>
</evidence>
<dbReference type="NCBIfam" id="TIGR00229">
    <property type="entry name" value="sensory_box"/>
    <property type="match status" value="2"/>
</dbReference>
<dbReference type="InterPro" id="IPR035965">
    <property type="entry name" value="PAS-like_dom_sf"/>
</dbReference>
<evidence type="ECO:0000259" key="5">
    <source>
        <dbReference type="PROSITE" id="PS50109"/>
    </source>
</evidence>
<dbReference type="InterPro" id="IPR013655">
    <property type="entry name" value="PAS_fold_3"/>
</dbReference>
<dbReference type="SUPFAM" id="SSF55785">
    <property type="entry name" value="PYP-like sensor domain (PAS domain)"/>
    <property type="match status" value="2"/>
</dbReference>
<feature type="modified residue" description="4-aspartylphosphate" evidence="4">
    <location>
        <position position="805"/>
    </location>
</feature>
<evidence type="ECO:0000259" key="7">
    <source>
        <dbReference type="PROSITE" id="PS50112"/>
    </source>
</evidence>
<dbReference type="InterPro" id="IPR000014">
    <property type="entry name" value="PAS"/>
</dbReference>
<dbReference type="InterPro" id="IPR004358">
    <property type="entry name" value="Sig_transdc_His_kin-like_C"/>
</dbReference>
<dbReference type="Proteomes" id="UP000605201">
    <property type="component" value="Unassembled WGS sequence"/>
</dbReference>
<dbReference type="CDD" id="cd00082">
    <property type="entry name" value="HisKA"/>
    <property type="match status" value="1"/>
</dbReference>
<dbReference type="InterPro" id="IPR001789">
    <property type="entry name" value="Sig_transdc_resp-reg_receiver"/>
</dbReference>
<feature type="domain" description="PAC" evidence="8">
    <location>
        <begin position="317"/>
        <end position="367"/>
    </location>
</feature>
<name>A0A8J6NSS2_9BACT</name>
<dbReference type="Gene3D" id="3.30.565.10">
    <property type="entry name" value="Histidine kinase-like ATPase, C-terminal domain"/>
    <property type="match status" value="1"/>
</dbReference>
<dbReference type="Gene3D" id="3.30.1380.20">
    <property type="entry name" value="Trafficking protein particle complex subunit 3"/>
    <property type="match status" value="1"/>
</dbReference>
<dbReference type="InterPro" id="IPR024096">
    <property type="entry name" value="NO_sig/Golgi_transp_ligand-bd"/>
</dbReference>
<dbReference type="SMART" id="SM00091">
    <property type="entry name" value="PAS"/>
    <property type="match status" value="2"/>
</dbReference>
<dbReference type="Gene3D" id="3.30.450.20">
    <property type="entry name" value="PAS domain"/>
    <property type="match status" value="2"/>
</dbReference>
<dbReference type="Gene3D" id="1.10.287.130">
    <property type="match status" value="1"/>
</dbReference>
<evidence type="ECO:0000259" key="6">
    <source>
        <dbReference type="PROSITE" id="PS50110"/>
    </source>
</evidence>
<dbReference type="PROSITE" id="PS50109">
    <property type="entry name" value="HIS_KIN"/>
    <property type="match status" value="1"/>
</dbReference>
<evidence type="ECO:0000256" key="1">
    <source>
        <dbReference type="ARBA" id="ARBA00000085"/>
    </source>
</evidence>
<dbReference type="InterPro" id="IPR036097">
    <property type="entry name" value="HisK_dim/P_sf"/>
</dbReference>
<dbReference type="SUPFAM" id="SSF55874">
    <property type="entry name" value="ATPase domain of HSP90 chaperone/DNA topoisomerase II/histidine kinase"/>
    <property type="match status" value="1"/>
</dbReference>
<dbReference type="PROSITE" id="PS50113">
    <property type="entry name" value="PAC"/>
    <property type="match status" value="2"/>
</dbReference>
<dbReference type="Pfam" id="PF08447">
    <property type="entry name" value="PAS_3"/>
    <property type="match status" value="1"/>
</dbReference>
<reference evidence="9 10" key="1">
    <citation type="submission" date="2020-08" db="EMBL/GenBank/DDBJ databases">
        <title>Bridging the membrane lipid divide: bacteria of the FCB group superphylum have the potential to synthesize archaeal ether lipids.</title>
        <authorList>
            <person name="Villanueva L."/>
            <person name="Von Meijenfeldt F.A.B."/>
            <person name="Westbye A.B."/>
            <person name="Yadav S."/>
            <person name="Hopmans E.C."/>
            <person name="Dutilh B.E."/>
            <person name="Sinninghe Damste J.S."/>
        </authorList>
    </citation>
    <scope>NUCLEOTIDE SEQUENCE [LARGE SCALE GENOMIC DNA]</scope>
    <source>
        <strain evidence="9">NIOZ-UU17</strain>
    </source>
</reference>
<feature type="domain" description="Histidine kinase" evidence="5">
    <location>
        <begin position="514"/>
        <end position="735"/>
    </location>
</feature>
<dbReference type="PROSITE" id="PS50110">
    <property type="entry name" value="RESPONSE_REGULATORY"/>
    <property type="match status" value="1"/>
</dbReference>
<evidence type="ECO:0000313" key="9">
    <source>
        <dbReference type="EMBL" id="MBC8431368.1"/>
    </source>
</evidence>
<keyword evidence="3 4" id="KW-0597">Phosphoprotein</keyword>
<dbReference type="PROSITE" id="PS50112">
    <property type="entry name" value="PAS"/>
    <property type="match status" value="2"/>
</dbReference>
<dbReference type="CDD" id="cd00130">
    <property type="entry name" value="PAS"/>
    <property type="match status" value="2"/>
</dbReference>
<dbReference type="PANTHER" id="PTHR43065:SF42">
    <property type="entry name" value="TWO-COMPONENT SENSOR PPRA"/>
    <property type="match status" value="1"/>
</dbReference>
<dbReference type="InterPro" id="IPR001610">
    <property type="entry name" value="PAC"/>
</dbReference>
<dbReference type="Pfam" id="PF02518">
    <property type="entry name" value="HATPase_c"/>
    <property type="match status" value="1"/>
</dbReference>
<dbReference type="EMBL" id="JACNIG010000140">
    <property type="protein sequence ID" value="MBC8431368.1"/>
    <property type="molecule type" value="Genomic_DNA"/>
</dbReference>
<comment type="catalytic activity">
    <reaction evidence="1">
        <text>ATP + protein L-histidine = ADP + protein N-phospho-L-histidine.</text>
        <dbReference type="EC" id="2.7.13.3"/>
    </reaction>
</comment>
<evidence type="ECO:0000256" key="4">
    <source>
        <dbReference type="PROSITE-ProRule" id="PRU00169"/>
    </source>
</evidence>
<sequence>MLMNKDVSCANFIGLLGYLQEHYGDDGIRQVFSGLVNNKRYLVADNKNPSRLIPIQKHHLTDSAYWVSYGFSVVLFANVRSVVGGSSSLIKAGEKAAVGHFTKSSFFVSRIFSTKYVCKQAAKLNARFNRTKEVKLSELTDNSSTFELRYRPNFRPTKDICNWNLGIYTGIAKITGAADVKCEETKCIVDGDEYCVFQMTWKKKPNLFKRMLRWVLKIISKDLVVDYEVAVQDRDQLIGNLIQSEERYRALTDQSLTGIFIHHDGVIAYVNDCLSTLLNYSKKEMIGKKFWDFVHPEDRKMVEEREMARASGVNHATNYEFRALQKNGELLWLETFATIINYNGQKACMGNVINLTSKKLAEEALGESEDKYRTVLESIEDGYFEVDMNGYFTFFNSSMCNILGYSKYELIGMQHRQVMDAGTAEKIYQALKEIYQSGKTTKTINLELIRKDDSKVFVESLASLIRDSNNQAIGFRGIARDVTERKLAEKLRKELETQLLQAHKMKSVGTLAGGIAHDFNNLLMGIQGHASLMLMDKDSTSPDFENLKGIEEYVQNAAALTKQLLGFVRGGKYEVKPTDLNDLVKRQNRMFGRTRKEITISGKYEQNLWAIEVDQRQIEQVLLNLYVNAWQSMPGGGNIYIQTENVSLDEHYTKLFEMKPGKYVKLSVTDNGVGMDKATQQRIFDPFYTTKTMGRGTGLGLASVYGIVKNHGGFINVYSEKGRGTTFTIHLPVTEKEIIAKKEIEKDILKGSETVLLVDDEEMIIDVGKRLLEKLGYKVLIAGSGNEALEIYNKNRDKIDMVILDMIMPKMDGGETYDMLKKINPKIKVLLSSGYSINGQATEILARGCDGFIQKPFNIRELSEKLREILDKE</sequence>
<feature type="domain" description="PAS" evidence="7">
    <location>
        <begin position="368"/>
        <end position="438"/>
    </location>
</feature>
<protein>
    <recommendedName>
        <fullName evidence="2">histidine kinase</fullName>
        <ecNumber evidence="2">2.7.13.3</ecNumber>
    </recommendedName>
</protein>
<feature type="domain" description="PAS" evidence="7">
    <location>
        <begin position="244"/>
        <end position="320"/>
    </location>
</feature>
<dbReference type="Gene3D" id="3.40.50.2300">
    <property type="match status" value="1"/>
</dbReference>
<dbReference type="SUPFAM" id="SSF111126">
    <property type="entry name" value="Ligand-binding domain in the NO signalling and Golgi transport"/>
    <property type="match status" value="1"/>
</dbReference>
<dbReference type="SMART" id="SM00086">
    <property type="entry name" value="PAC"/>
    <property type="match status" value="2"/>
</dbReference>
<evidence type="ECO:0000256" key="3">
    <source>
        <dbReference type="ARBA" id="ARBA00022553"/>
    </source>
</evidence>
<organism evidence="9 10">
    <name type="scientific">Candidatus Desulfatibia vada</name>
    <dbReference type="NCBI Taxonomy" id="2841696"/>
    <lineage>
        <taxon>Bacteria</taxon>
        <taxon>Pseudomonadati</taxon>
        <taxon>Thermodesulfobacteriota</taxon>
        <taxon>Desulfobacteria</taxon>
        <taxon>Desulfobacterales</taxon>
        <taxon>Desulfobacterales incertae sedis</taxon>
        <taxon>Candidatus Desulfatibia</taxon>
    </lineage>
</organism>
<dbReference type="SUPFAM" id="SSF47384">
    <property type="entry name" value="Homodimeric domain of signal transducing histidine kinase"/>
    <property type="match status" value="1"/>
</dbReference>
<dbReference type="InterPro" id="IPR003594">
    <property type="entry name" value="HATPase_dom"/>
</dbReference>
<dbReference type="SMART" id="SM00387">
    <property type="entry name" value="HATPase_c"/>
    <property type="match status" value="1"/>
</dbReference>
<dbReference type="CDD" id="cd00156">
    <property type="entry name" value="REC"/>
    <property type="match status" value="1"/>
</dbReference>
<dbReference type="EC" id="2.7.13.3" evidence="2"/>
<evidence type="ECO:0000259" key="8">
    <source>
        <dbReference type="PROSITE" id="PS50113"/>
    </source>
</evidence>
<comment type="caution">
    <text evidence="9">The sequence shown here is derived from an EMBL/GenBank/DDBJ whole genome shotgun (WGS) entry which is preliminary data.</text>
</comment>
<dbReference type="AlphaFoldDB" id="A0A8J6NSS2"/>
<proteinExistence type="predicted"/>
<dbReference type="InterPro" id="IPR005467">
    <property type="entry name" value="His_kinase_dom"/>
</dbReference>
<feature type="domain" description="PAC" evidence="8">
    <location>
        <begin position="442"/>
        <end position="494"/>
    </location>
</feature>
<dbReference type="PANTHER" id="PTHR43065">
    <property type="entry name" value="SENSOR HISTIDINE KINASE"/>
    <property type="match status" value="1"/>
</dbReference>
<evidence type="ECO:0000313" key="10">
    <source>
        <dbReference type="Proteomes" id="UP000605201"/>
    </source>
</evidence>
<dbReference type="GO" id="GO:0000155">
    <property type="term" value="F:phosphorelay sensor kinase activity"/>
    <property type="evidence" value="ECO:0007669"/>
    <property type="project" value="InterPro"/>
</dbReference>
<gene>
    <name evidence="9" type="ORF">H8D96_05565</name>
</gene>
<dbReference type="InterPro" id="IPR003661">
    <property type="entry name" value="HisK_dim/P_dom"/>
</dbReference>
<dbReference type="InterPro" id="IPR036890">
    <property type="entry name" value="HATPase_C_sf"/>
</dbReference>
<dbReference type="SMART" id="SM00448">
    <property type="entry name" value="REC"/>
    <property type="match status" value="1"/>
</dbReference>
<dbReference type="InterPro" id="IPR000700">
    <property type="entry name" value="PAS-assoc_C"/>
</dbReference>
<dbReference type="SUPFAM" id="SSF52172">
    <property type="entry name" value="CheY-like"/>
    <property type="match status" value="1"/>
</dbReference>
<accession>A0A8J6NSS2</accession>
<dbReference type="PRINTS" id="PR00344">
    <property type="entry name" value="BCTRLSENSOR"/>
</dbReference>
<dbReference type="Pfam" id="PF13426">
    <property type="entry name" value="PAS_9"/>
    <property type="match status" value="1"/>
</dbReference>
<dbReference type="Pfam" id="PF00072">
    <property type="entry name" value="Response_reg"/>
    <property type="match status" value="1"/>
</dbReference>
<dbReference type="SMART" id="SM00388">
    <property type="entry name" value="HisKA"/>
    <property type="match status" value="1"/>
</dbReference>
<feature type="domain" description="Response regulatory" evidence="6">
    <location>
        <begin position="754"/>
        <end position="870"/>
    </location>
</feature>
<dbReference type="InterPro" id="IPR011006">
    <property type="entry name" value="CheY-like_superfamily"/>
</dbReference>